<comment type="caution">
    <text evidence="1">The sequence shown here is derived from an EMBL/GenBank/DDBJ whole genome shotgun (WGS) entry which is preliminary data.</text>
</comment>
<name>A0A645CVC3_9ZZZZ</name>
<proteinExistence type="predicted"/>
<evidence type="ECO:0000313" key="1">
    <source>
        <dbReference type="EMBL" id="MPM81110.1"/>
    </source>
</evidence>
<organism evidence="1">
    <name type="scientific">bioreactor metagenome</name>
    <dbReference type="NCBI Taxonomy" id="1076179"/>
    <lineage>
        <taxon>unclassified sequences</taxon>
        <taxon>metagenomes</taxon>
        <taxon>ecological metagenomes</taxon>
    </lineage>
</organism>
<reference evidence="1" key="1">
    <citation type="submission" date="2019-08" db="EMBL/GenBank/DDBJ databases">
        <authorList>
            <person name="Kucharzyk K."/>
            <person name="Murdoch R.W."/>
            <person name="Higgins S."/>
            <person name="Loffler F."/>
        </authorList>
    </citation>
    <scope>NUCLEOTIDE SEQUENCE</scope>
</reference>
<dbReference type="EMBL" id="VSSQ01030547">
    <property type="protein sequence ID" value="MPM81110.1"/>
    <property type="molecule type" value="Genomic_DNA"/>
</dbReference>
<accession>A0A645CVC3</accession>
<protein>
    <submittedName>
        <fullName evidence="1">Uncharacterized protein</fullName>
    </submittedName>
</protein>
<gene>
    <name evidence="1" type="ORF">SDC9_128162</name>
</gene>
<sequence>MRAVFQIESIHATIDLPKLSQAELTVEHVDIRRLNLKVLCQDIADVLGHGVMNGHHHH</sequence>
<dbReference type="AlphaFoldDB" id="A0A645CVC3"/>